<feature type="compositionally biased region" description="Basic and acidic residues" evidence="7">
    <location>
        <begin position="79"/>
        <end position="109"/>
    </location>
</feature>
<feature type="region of interest" description="Disordered" evidence="7">
    <location>
        <begin position="40"/>
        <end position="131"/>
    </location>
</feature>
<evidence type="ECO:0000256" key="1">
    <source>
        <dbReference type="ARBA" id="ARBA00004496"/>
    </source>
</evidence>
<comment type="similarity">
    <text evidence="6">Belongs to the SOFL plant protein family.</text>
</comment>
<evidence type="ECO:0000313" key="8">
    <source>
        <dbReference type="EMBL" id="OAO96004.1"/>
    </source>
</evidence>
<protein>
    <submittedName>
        <fullName evidence="8">Uncharacterized protein</fullName>
    </submittedName>
</protein>
<dbReference type="AlphaFoldDB" id="A0A178US91"/>
<reference evidence="9" key="1">
    <citation type="journal article" date="2016" name="Proc. Natl. Acad. Sci. U.S.A.">
        <title>Chromosome-level assembly of Arabidopsis thaliana Ler reveals the extent of translocation and inversion polymorphisms.</title>
        <authorList>
            <person name="Zapata L."/>
            <person name="Ding J."/>
            <person name="Willing E.M."/>
            <person name="Hartwig B."/>
            <person name="Bezdan D."/>
            <person name="Jiao W.B."/>
            <person name="Patel V."/>
            <person name="Velikkakam James G."/>
            <person name="Koornneef M."/>
            <person name="Ossowski S."/>
            <person name="Schneeberger K."/>
        </authorList>
    </citation>
    <scope>NUCLEOTIDE SEQUENCE [LARGE SCALE GENOMIC DNA]</scope>
    <source>
        <strain evidence="9">cv. Landsberg erecta</strain>
    </source>
</reference>
<keyword evidence="4" id="KW-0932">Cytokinin signaling pathway</keyword>
<dbReference type="GO" id="GO:0009736">
    <property type="term" value="P:cytokinin-activated signaling pathway"/>
    <property type="evidence" value="ECO:0007669"/>
    <property type="project" value="UniProtKB-KW"/>
</dbReference>
<dbReference type="ExpressionAtlas" id="A0A178US91">
    <property type="expression patterns" value="baseline and differential"/>
</dbReference>
<dbReference type="PANTHER" id="PTHR33347">
    <property type="entry name" value="OSJNBA0091C07.3 PROTEIN"/>
    <property type="match status" value="1"/>
</dbReference>
<proteinExistence type="inferred from homology"/>
<gene>
    <name evidence="8" type="ordered locus">AXX17_At5g36160</name>
</gene>
<evidence type="ECO:0000313" key="9">
    <source>
        <dbReference type="Proteomes" id="UP000078284"/>
    </source>
</evidence>
<dbReference type="Proteomes" id="UP000078284">
    <property type="component" value="Chromosome 5"/>
</dbReference>
<accession>A0A178US91</accession>
<evidence type="ECO:0000256" key="7">
    <source>
        <dbReference type="SAM" id="MobiDB-lite"/>
    </source>
</evidence>
<name>A0A178US91_ARATH</name>
<dbReference type="GO" id="GO:0009691">
    <property type="term" value="P:cytokinin biosynthetic process"/>
    <property type="evidence" value="ECO:0007669"/>
    <property type="project" value="UniProtKB-KW"/>
</dbReference>
<keyword evidence="2" id="KW-0963">Cytoplasm</keyword>
<evidence type="ECO:0000256" key="6">
    <source>
        <dbReference type="ARBA" id="ARBA00024199"/>
    </source>
</evidence>
<feature type="compositionally biased region" description="Basic residues" evidence="7">
    <location>
        <begin position="114"/>
        <end position="131"/>
    </location>
</feature>
<dbReference type="GO" id="GO:0005737">
    <property type="term" value="C:cytoplasm"/>
    <property type="evidence" value="ECO:0007669"/>
    <property type="project" value="UniProtKB-SubCell"/>
</dbReference>
<sequence>MDKEECSSSESGWTTYLSSPIKVDEDEVVDEDYYYEGYNIYNYSNKVEHEEERNKDSDDSMASDASSGPNYQRFHQKNKALDLKNGKIEGNTKSKNDDDHHNHYHDGKKTSNSYRKKDKKKRENKSTYRMK</sequence>
<evidence type="ECO:0000256" key="4">
    <source>
        <dbReference type="ARBA" id="ARBA00022864"/>
    </source>
</evidence>
<comment type="caution">
    <text evidence="8">The sequence shown here is derived from an EMBL/GenBank/DDBJ whole genome shotgun (WGS) entry which is preliminary data.</text>
</comment>
<feature type="compositionally biased region" description="Basic and acidic residues" evidence="7">
    <location>
        <begin position="46"/>
        <end position="58"/>
    </location>
</feature>
<evidence type="ECO:0000256" key="5">
    <source>
        <dbReference type="ARBA" id="ARBA00023242"/>
    </source>
</evidence>
<feature type="region of interest" description="Disordered" evidence="7">
    <location>
        <begin position="1"/>
        <end position="21"/>
    </location>
</feature>
<dbReference type="InterPro" id="IPR044670">
    <property type="entry name" value="SOFL"/>
</dbReference>
<feature type="compositionally biased region" description="Polar residues" evidence="7">
    <location>
        <begin position="8"/>
        <end position="18"/>
    </location>
</feature>
<dbReference type="PANTHER" id="PTHR33347:SF27">
    <property type="entry name" value="PROTEIN SOB FIVE-LIKE 3-RELATED"/>
    <property type="match status" value="1"/>
</dbReference>
<evidence type="ECO:0000256" key="2">
    <source>
        <dbReference type="ARBA" id="ARBA00022490"/>
    </source>
</evidence>
<dbReference type="EMBL" id="LUHQ01000005">
    <property type="protein sequence ID" value="OAO96004.1"/>
    <property type="molecule type" value="Genomic_DNA"/>
</dbReference>
<evidence type="ECO:0000256" key="3">
    <source>
        <dbReference type="ARBA" id="ARBA00022712"/>
    </source>
</evidence>
<keyword evidence="3" id="KW-0203">Cytokinin biosynthesis</keyword>
<comment type="subcellular location">
    <subcellularLocation>
        <location evidence="1">Cytoplasm</location>
    </subcellularLocation>
</comment>
<keyword evidence="5" id="KW-0539">Nucleus</keyword>
<organism evidence="8 9">
    <name type="scientific">Arabidopsis thaliana</name>
    <name type="common">Mouse-ear cress</name>
    <dbReference type="NCBI Taxonomy" id="3702"/>
    <lineage>
        <taxon>Eukaryota</taxon>
        <taxon>Viridiplantae</taxon>
        <taxon>Streptophyta</taxon>
        <taxon>Embryophyta</taxon>
        <taxon>Tracheophyta</taxon>
        <taxon>Spermatophyta</taxon>
        <taxon>Magnoliopsida</taxon>
        <taxon>eudicotyledons</taxon>
        <taxon>Gunneridae</taxon>
        <taxon>Pentapetalae</taxon>
        <taxon>rosids</taxon>
        <taxon>malvids</taxon>
        <taxon>Brassicales</taxon>
        <taxon>Brassicaceae</taxon>
        <taxon>Camelineae</taxon>
        <taxon>Arabidopsis</taxon>
    </lineage>
</organism>